<dbReference type="PANTHER" id="PTHR28004">
    <property type="entry name" value="ZGC:162816-RELATED"/>
    <property type="match status" value="1"/>
</dbReference>
<dbReference type="AlphaFoldDB" id="A0AAU9E8C7"/>
<dbReference type="EMBL" id="AP028654">
    <property type="protein sequence ID" value="BEP28002.1"/>
    <property type="molecule type" value="Genomic_DNA"/>
</dbReference>
<evidence type="ECO:0000313" key="1">
    <source>
        <dbReference type="EMBL" id="BEP28002.1"/>
    </source>
</evidence>
<dbReference type="SUPFAM" id="SSF51419">
    <property type="entry name" value="PLP-binding barrel"/>
    <property type="match status" value="1"/>
</dbReference>
<keyword evidence="2" id="KW-1185">Reference proteome</keyword>
<gene>
    <name evidence="1" type="ORF">HLPR_03330</name>
</gene>
<dbReference type="InterPro" id="IPR029066">
    <property type="entry name" value="PLP-binding_barrel"/>
</dbReference>
<name>A0AAU9E8C7_9FIRM</name>
<accession>A0AAU9E8C7</accession>
<reference evidence="1 2" key="1">
    <citation type="submission" date="2023-08" db="EMBL/GenBank/DDBJ databases">
        <title>Helicovermis profunda gen. nov., sp. nov., a novel mesophilic, fermentative bacterium within the Bacillota from a deep-sea hydrothermal vent chimney.</title>
        <authorList>
            <person name="Miyazaki U."/>
            <person name="Mizutani D."/>
            <person name="Hashimoto Y."/>
            <person name="Tame A."/>
            <person name="Sawayama S."/>
            <person name="Miyazaki J."/>
            <person name="Takai K."/>
            <person name="Nakagawa S."/>
        </authorList>
    </citation>
    <scope>NUCLEOTIDE SEQUENCE [LARGE SCALE GENOMIC DNA]</scope>
    <source>
        <strain evidence="1 2">S502</strain>
    </source>
</reference>
<dbReference type="InterPro" id="IPR051466">
    <property type="entry name" value="D-amino_acid_metab_enzyme"/>
</dbReference>
<organism evidence="1 2">
    <name type="scientific">Helicovermis profundi</name>
    <dbReference type="NCBI Taxonomy" id="3065157"/>
    <lineage>
        <taxon>Bacteria</taxon>
        <taxon>Bacillati</taxon>
        <taxon>Bacillota</taxon>
        <taxon>Clostridia</taxon>
        <taxon>Helicovermis</taxon>
    </lineage>
</organism>
<dbReference type="PANTHER" id="PTHR28004:SF2">
    <property type="entry name" value="D-SERINE DEHYDRATASE"/>
    <property type="match status" value="1"/>
</dbReference>
<dbReference type="GO" id="GO:0008721">
    <property type="term" value="F:D-serine ammonia-lyase activity"/>
    <property type="evidence" value="ECO:0007669"/>
    <property type="project" value="TreeGrafter"/>
</dbReference>
<proteinExistence type="predicted"/>
<protein>
    <submittedName>
        <fullName evidence="1">Uncharacterized protein</fullName>
    </submittedName>
</protein>
<dbReference type="Gene3D" id="3.20.20.10">
    <property type="entry name" value="Alanine racemase"/>
    <property type="match status" value="1"/>
</dbReference>
<sequence>MRLHTKTHKMLQLALKQIEIGAKGIAVAKVGEAEVMVSHGINDNFIANEIVGKKKLKSLIEMMNILIIIYSMVGSGK</sequence>
<dbReference type="KEGG" id="hprf:HLPR_03330"/>
<dbReference type="Proteomes" id="UP001321786">
    <property type="component" value="Chromosome"/>
</dbReference>
<dbReference type="GO" id="GO:0036088">
    <property type="term" value="P:D-serine catabolic process"/>
    <property type="evidence" value="ECO:0007669"/>
    <property type="project" value="TreeGrafter"/>
</dbReference>
<evidence type="ECO:0000313" key="2">
    <source>
        <dbReference type="Proteomes" id="UP001321786"/>
    </source>
</evidence>